<dbReference type="Gene3D" id="2.60.40.10">
    <property type="entry name" value="Immunoglobulins"/>
    <property type="match status" value="1"/>
</dbReference>
<evidence type="ECO:0000256" key="12">
    <source>
        <dbReference type="SAM" id="Phobius"/>
    </source>
</evidence>
<evidence type="ECO:0000256" key="1">
    <source>
        <dbReference type="ARBA" id="ARBA00004251"/>
    </source>
</evidence>
<protein>
    <recommendedName>
        <fullName evidence="16">Ig-like domain-containing protein</fullName>
    </recommendedName>
</protein>
<feature type="region of interest" description="Disordered" evidence="11">
    <location>
        <begin position="289"/>
        <end position="335"/>
    </location>
</feature>
<evidence type="ECO:0000256" key="6">
    <source>
        <dbReference type="ARBA" id="ARBA00023136"/>
    </source>
</evidence>
<dbReference type="GO" id="GO:0007166">
    <property type="term" value="P:cell surface receptor signaling pathway"/>
    <property type="evidence" value="ECO:0007669"/>
    <property type="project" value="TreeGrafter"/>
</dbReference>
<evidence type="ECO:0000256" key="13">
    <source>
        <dbReference type="SAM" id="SignalP"/>
    </source>
</evidence>
<sequence length="335" mass="36654">MLLDNTEYWTLCMLLCCGLESSQGVRSGCESCVKNVTISALPNSQAILPCAFPVHLPDSVTGGDRVEVVWTQSTSGILLEISKTDSVNFNFNFHDPREGRVKVFPNSCTVGNFSIRIDQLRRSDLGEYCCVVPNGSVCSVVEFRTDYAGAQNVVVQNVVVRFMGDNWYFICAGGVLLILLIACVCYVKYRKIEDSAPDHVNTSTFNEESEDSAPDYVNTSFNEGSCAGEIVYENDDQVPKGAACVDSKPQQEITSCSTSPQPITRKPFYANQEEIIKQFEMREERQKNQRVETLGKKGCHLSGEQLNRGADGPHGSKPSCASPALPGSPVGGMTE</sequence>
<keyword evidence="6 12" id="KW-0472">Membrane</keyword>
<keyword evidence="4 13" id="KW-0732">Signal</keyword>
<feature type="transmembrane region" description="Helical" evidence="12">
    <location>
        <begin position="167"/>
        <end position="187"/>
    </location>
</feature>
<dbReference type="GO" id="GO:0042130">
    <property type="term" value="P:negative regulation of T cell proliferation"/>
    <property type="evidence" value="ECO:0007669"/>
    <property type="project" value="TreeGrafter"/>
</dbReference>
<name>A0AAD7WP38_9TELE</name>
<proteinExistence type="predicted"/>
<keyword evidence="2" id="KW-1003">Cell membrane</keyword>
<comment type="subcellular location">
    <subcellularLocation>
        <location evidence="1">Cell membrane</location>
        <topology evidence="1">Single-pass type I membrane protein</topology>
    </subcellularLocation>
</comment>
<keyword evidence="5 12" id="KW-1133">Transmembrane helix</keyword>
<dbReference type="PANTHER" id="PTHR25466">
    <property type="entry name" value="T-LYMPHOCYTE ACTIVATION ANTIGEN"/>
    <property type="match status" value="1"/>
</dbReference>
<organism evidence="14 15">
    <name type="scientific">Aldrovandia affinis</name>
    <dbReference type="NCBI Taxonomy" id="143900"/>
    <lineage>
        <taxon>Eukaryota</taxon>
        <taxon>Metazoa</taxon>
        <taxon>Chordata</taxon>
        <taxon>Craniata</taxon>
        <taxon>Vertebrata</taxon>
        <taxon>Euteleostomi</taxon>
        <taxon>Actinopterygii</taxon>
        <taxon>Neopterygii</taxon>
        <taxon>Teleostei</taxon>
        <taxon>Notacanthiformes</taxon>
        <taxon>Halosauridae</taxon>
        <taxon>Aldrovandia</taxon>
    </lineage>
</organism>
<dbReference type="SUPFAM" id="SSF48726">
    <property type="entry name" value="Immunoglobulin"/>
    <property type="match status" value="1"/>
</dbReference>
<dbReference type="GO" id="GO:0071222">
    <property type="term" value="P:cellular response to lipopolysaccharide"/>
    <property type="evidence" value="ECO:0007669"/>
    <property type="project" value="TreeGrafter"/>
</dbReference>
<evidence type="ECO:0000256" key="8">
    <source>
        <dbReference type="ARBA" id="ARBA00023170"/>
    </source>
</evidence>
<dbReference type="EMBL" id="JAINUG010000056">
    <property type="protein sequence ID" value="KAJ8403830.1"/>
    <property type="molecule type" value="Genomic_DNA"/>
</dbReference>
<evidence type="ECO:0000256" key="10">
    <source>
        <dbReference type="ARBA" id="ARBA00023319"/>
    </source>
</evidence>
<evidence type="ECO:0000256" key="3">
    <source>
        <dbReference type="ARBA" id="ARBA00022692"/>
    </source>
</evidence>
<dbReference type="GO" id="GO:0009897">
    <property type="term" value="C:external side of plasma membrane"/>
    <property type="evidence" value="ECO:0007669"/>
    <property type="project" value="TreeGrafter"/>
</dbReference>
<dbReference type="GO" id="GO:0031295">
    <property type="term" value="P:T cell costimulation"/>
    <property type="evidence" value="ECO:0007669"/>
    <property type="project" value="TreeGrafter"/>
</dbReference>
<evidence type="ECO:0000256" key="11">
    <source>
        <dbReference type="SAM" id="MobiDB-lite"/>
    </source>
</evidence>
<dbReference type="GO" id="GO:0042102">
    <property type="term" value="P:positive regulation of T cell proliferation"/>
    <property type="evidence" value="ECO:0007669"/>
    <property type="project" value="TreeGrafter"/>
</dbReference>
<evidence type="ECO:0000313" key="14">
    <source>
        <dbReference type="EMBL" id="KAJ8403830.1"/>
    </source>
</evidence>
<dbReference type="InterPro" id="IPR036179">
    <property type="entry name" value="Ig-like_dom_sf"/>
</dbReference>
<comment type="caution">
    <text evidence="14">The sequence shown here is derived from an EMBL/GenBank/DDBJ whole genome shotgun (WGS) entry which is preliminary data.</text>
</comment>
<evidence type="ECO:0008006" key="16">
    <source>
        <dbReference type="Google" id="ProtNLM"/>
    </source>
</evidence>
<evidence type="ECO:0000256" key="2">
    <source>
        <dbReference type="ARBA" id="ARBA00022475"/>
    </source>
</evidence>
<keyword evidence="3 12" id="KW-0812">Transmembrane</keyword>
<evidence type="ECO:0000256" key="5">
    <source>
        <dbReference type="ARBA" id="ARBA00022989"/>
    </source>
</evidence>
<keyword evidence="9" id="KW-0325">Glycoprotein</keyword>
<reference evidence="14" key="1">
    <citation type="journal article" date="2023" name="Science">
        <title>Genome structures resolve the early diversification of teleost fishes.</title>
        <authorList>
            <person name="Parey E."/>
            <person name="Louis A."/>
            <person name="Montfort J."/>
            <person name="Bouchez O."/>
            <person name="Roques C."/>
            <person name="Iampietro C."/>
            <person name="Lluch J."/>
            <person name="Castinel A."/>
            <person name="Donnadieu C."/>
            <person name="Desvignes T."/>
            <person name="Floi Bucao C."/>
            <person name="Jouanno E."/>
            <person name="Wen M."/>
            <person name="Mejri S."/>
            <person name="Dirks R."/>
            <person name="Jansen H."/>
            <person name="Henkel C."/>
            <person name="Chen W.J."/>
            <person name="Zahm M."/>
            <person name="Cabau C."/>
            <person name="Klopp C."/>
            <person name="Thompson A.W."/>
            <person name="Robinson-Rechavi M."/>
            <person name="Braasch I."/>
            <person name="Lecointre G."/>
            <person name="Bobe J."/>
            <person name="Postlethwait J.H."/>
            <person name="Berthelot C."/>
            <person name="Roest Crollius H."/>
            <person name="Guiguen Y."/>
        </authorList>
    </citation>
    <scope>NUCLEOTIDE SEQUENCE</scope>
    <source>
        <strain evidence="14">NC1722</strain>
    </source>
</reference>
<dbReference type="AlphaFoldDB" id="A0AAD7WP38"/>
<evidence type="ECO:0000256" key="9">
    <source>
        <dbReference type="ARBA" id="ARBA00023180"/>
    </source>
</evidence>
<keyword evidence="8" id="KW-0675">Receptor</keyword>
<evidence type="ECO:0000313" key="15">
    <source>
        <dbReference type="Proteomes" id="UP001221898"/>
    </source>
</evidence>
<feature type="chain" id="PRO_5042071370" description="Ig-like domain-containing protein" evidence="13">
    <location>
        <begin position="25"/>
        <end position="335"/>
    </location>
</feature>
<keyword evidence="15" id="KW-1185">Reference proteome</keyword>
<keyword evidence="7" id="KW-1015">Disulfide bond</keyword>
<dbReference type="PANTHER" id="PTHR25466:SF9">
    <property type="entry name" value="FIBRONECTIN TYPE-III DOMAIN-CONTAINING PROTEIN"/>
    <property type="match status" value="1"/>
</dbReference>
<evidence type="ECO:0000256" key="7">
    <source>
        <dbReference type="ARBA" id="ARBA00023157"/>
    </source>
</evidence>
<keyword evidence="10" id="KW-0393">Immunoglobulin domain</keyword>
<feature type="signal peptide" evidence="13">
    <location>
        <begin position="1"/>
        <end position="24"/>
    </location>
</feature>
<gene>
    <name evidence="14" type="ORF">AAFF_G00346980</name>
</gene>
<dbReference type="InterPro" id="IPR051713">
    <property type="entry name" value="T-cell_Activation_Regulation"/>
</dbReference>
<accession>A0AAD7WP38</accession>
<dbReference type="GO" id="GO:0006955">
    <property type="term" value="P:immune response"/>
    <property type="evidence" value="ECO:0007669"/>
    <property type="project" value="TreeGrafter"/>
</dbReference>
<dbReference type="InterPro" id="IPR013783">
    <property type="entry name" value="Ig-like_fold"/>
</dbReference>
<dbReference type="Proteomes" id="UP001221898">
    <property type="component" value="Unassembled WGS sequence"/>
</dbReference>
<evidence type="ECO:0000256" key="4">
    <source>
        <dbReference type="ARBA" id="ARBA00022729"/>
    </source>
</evidence>